<feature type="domain" description="LamG-like jellyroll fold" evidence="3">
    <location>
        <begin position="13"/>
        <end position="167"/>
    </location>
</feature>
<gene>
    <name evidence="4" type="ORF">S01H4_13395</name>
</gene>
<evidence type="ECO:0000259" key="3">
    <source>
        <dbReference type="SMART" id="SM00560"/>
    </source>
</evidence>
<accession>X0YGB6</accession>
<sequence>NNTENSASLNITEQITISAWIKVGTNNAFERIVAKSHTSNAQPFSMYALTRVGGTYHPTELDGQIRMELGQGGTQHIVHTTSIPQEGEWVHIVGTYNGTNMSLYYNGVLETAGQGIWDSDSSSYVTMDGPIDSNNMPFAVGSDGLSGNYFNGSIDDVIIYNRALTQNEISAMYSAGVIQYDNNITYPVEVLPYGEYNVTSYAQDWAGNVNETESRIINLAFPVTLNSPDNNTIVSSPVTFNCLANISTVNVSLWDNLSGSWIIRETKNPINIYSDANNNFSISSQTTSGTV</sequence>
<proteinExistence type="predicted"/>
<dbReference type="SMART" id="SM00560">
    <property type="entry name" value="LamGL"/>
    <property type="match status" value="1"/>
</dbReference>
<organism evidence="4">
    <name type="scientific">marine sediment metagenome</name>
    <dbReference type="NCBI Taxonomy" id="412755"/>
    <lineage>
        <taxon>unclassified sequences</taxon>
        <taxon>metagenomes</taxon>
        <taxon>ecological metagenomes</taxon>
    </lineage>
</organism>
<evidence type="ECO:0000256" key="1">
    <source>
        <dbReference type="ARBA" id="ARBA00022729"/>
    </source>
</evidence>
<evidence type="ECO:0000313" key="4">
    <source>
        <dbReference type="EMBL" id="GAG55019.1"/>
    </source>
</evidence>
<dbReference type="InterPro" id="IPR013320">
    <property type="entry name" value="ConA-like_dom_sf"/>
</dbReference>
<keyword evidence="2" id="KW-1015">Disulfide bond</keyword>
<reference evidence="4" key="1">
    <citation type="journal article" date="2014" name="Front. Microbiol.">
        <title>High frequency of phylogenetically diverse reductive dehalogenase-homologous genes in deep subseafloor sedimentary metagenomes.</title>
        <authorList>
            <person name="Kawai M."/>
            <person name="Futagami T."/>
            <person name="Toyoda A."/>
            <person name="Takaki Y."/>
            <person name="Nishi S."/>
            <person name="Hori S."/>
            <person name="Arai W."/>
            <person name="Tsubouchi T."/>
            <person name="Morono Y."/>
            <person name="Uchiyama I."/>
            <person name="Ito T."/>
            <person name="Fujiyama A."/>
            <person name="Inagaki F."/>
            <person name="Takami H."/>
        </authorList>
    </citation>
    <scope>NUCLEOTIDE SEQUENCE</scope>
    <source>
        <strain evidence="4">Expedition CK06-06</strain>
    </source>
</reference>
<dbReference type="Gene3D" id="2.60.120.200">
    <property type="match status" value="1"/>
</dbReference>
<feature type="non-terminal residue" evidence="4">
    <location>
        <position position="1"/>
    </location>
</feature>
<evidence type="ECO:0000256" key="2">
    <source>
        <dbReference type="ARBA" id="ARBA00023157"/>
    </source>
</evidence>
<keyword evidence="1" id="KW-0732">Signal</keyword>
<protein>
    <recommendedName>
        <fullName evidence="3">LamG-like jellyroll fold domain-containing protein</fullName>
    </recommendedName>
</protein>
<dbReference type="AlphaFoldDB" id="X0YGB6"/>
<dbReference type="Pfam" id="PF13385">
    <property type="entry name" value="Laminin_G_3"/>
    <property type="match status" value="1"/>
</dbReference>
<name>X0YGB6_9ZZZZ</name>
<comment type="caution">
    <text evidence="4">The sequence shown here is derived from an EMBL/GenBank/DDBJ whole genome shotgun (WGS) entry which is preliminary data.</text>
</comment>
<dbReference type="InterPro" id="IPR006558">
    <property type="entry name" value="LamG-like"/>
</dbReference>
<dbReference type="SUPFAM" id="SSF49899">
    <property type="entry name" value="Concanavalin A-like lectins/glucanases"/>
    <property type="match status" value="1"/>
</dbReference>
<dbReference type="EMBL" id="BART01005904">
    <property type="protein sequence ID" value="GAG55019.1"/>
    <property type="molecule type" value="Genomic_DNA"/>
</dbReference>